<dbReference type="Pfam" id="PF00848">
    <property type="entry name" value="Ring_hydroxyl_A"/>
    <property type="match status" value="1"/>
</dbReference>
<accession>A0A1X0FMG3</accession>
<comment type="cofactor">
    <cofactor evidence="1">
        <name>Fe cation</name>
        <dbReference type="ChEBI" id="CHEBI:24875"/>
    </cofactor>
</comment>
<dbReference type="AlphaFoldDB" id="A0A1X0FMG3"/>
<dbReference type="PANTHER" id="PTHR43756">
    <property type="entry name" value="CHOLINE MONOOXYGENASE, CHLOROPLASTIC"/>
    <property type="match status" value="1"/>
</dbReference>
<dbReference type="RefSeq" id="WP_083097141.1">
    <property type="nucleotide sequence ID" value="NZ_AP022590.1"/>
</dbReference>
<dbReference type="SUPFAM" id="SSF50022">
    <property type="entry name" value="ISP domain"/>
    <property type="match status" value="1"/>
</dbReference>
<organism evidence="10 11">
    <name type="scientific">Mycobacterium mantenii</name>
    <dbReference type="NCBI Taxonomy" id="560555"/>
    <lineage>
        <taxon>Bacteria</taxon>
        <taxon>Bacillati</taxon>
        <taxon>Actinomycetota</taxon>
        <taxon>Actinomycetes</taxon>
        <taxon>Mycobacteriales</taxon>
        <taxon>Mycobacteriaceae</taxon>
        <taxon>Mycobacterium</taxon>
        <taxon>Mycobacterium avium complex (MAC)</taxon>
    </lineage>
</organism>
<reference evidence="9 12" key="2">
    <citation type="journal article" date="2019" name="Emerg. Microbes Infect.">
        <title>Comprehensive subspecies identification of 175 nontuberculous mycobacteria species based on 7547 genomic profiles.</title>
        <authorList>
            <person name="Matsumoto Y."/>
            <person name="Kinjo T."/>
            <person name="Motooka D."/>
            <person name="Nabeya D."/>
            <person name="Jung N."/>
            <person name="Uechi K."/>
            <person name="Horii T."/>
            <person name="Iida T."/>
            <person name="Fujita J."/>
            <person name="Nakamura S."/>
        </authorList>
    </citation>
    <scope>NUCLEOTIDE SEQUENCE [LARGE SCALE GENOMIC DNA]</scope>
    <source>
        <strain evidence="9 12">JCM 18113</strain>
    </source>
</reference>
<evidence type="ECO:0000256" key="4">
    <source>
        <dbReference type="ARBA" id="ARBA00023002"/>
    </source>
</evidence>
<dbReference type="GO" id="GO:0004497">
    <property type="term" value="F:monooxygenase activity"/>
    <property type="evidence" value="ECO:0007669"/>
    <property type="project" value="UniProtKB-ARBA"/>
</dbReference>
<dbReference type="STRING" id="560555.BST30_19225"/>
<dbReference type="EMBL" id="AP022590">
    <property type="protein sequence ID" value="BBY38029.1"/>
    <property type="molecule type" value="Genomic_DNA"/>
</dbReference>
<feature type="domain" description="Rieske" evidence="8">
    <location>
        <begin position="62"/>
        <end position="178"/>
    </location>
</feature>
<dbReference type="PROSITE" id="PS51296">
    <property type="entry name" value="RIESKE"/>
    <property type="match status" value="1"/>
</dbReference>
<dbReference type="PANTHER" id="PTHR43756:SF5">
    <property type="entry name" value="CHOLINE MONOOXYGENASE, CHLOROPLASTIC"/>
    <property type="match status" value="1"/>
</dbReference>
<dbReference type="Pfam" id="PF00355">
    <property type="entry name" value="Rieske"/>
    <property type="match status" value="1"/>
</dbReference>
<evidence type="ECO:0000313" key="9">
    <source>
        <dbReference type="EMBL" id="BBY38029.1"/>
    </source>
</evidence>
<protein>
    <submittedName>
        <fullName evidence="9">(2Fe-2S)-binding protein</fullName>
    </submittedName>
</protein>
<dbReference type="InterPro" id="IPR017941">
    <property type="entry name" value="Rieske_2Fe-2S"/>
</dbReference>
<keyword evidence="3" id="KW-0479">Metal-binding</keyword>
<feature type="region of interest" description="Disordered" evidence="7">
    <location>
        <begin position="1"/>
        <end position="25"/>
    </location>
</feature>
<evidence type="ECO:0000256" key="3">
    <source>
        <dbReference type="ARBA" id="ARBA00022723"/>
    </source>
</evidence>
<name>A0A1X0FMG3_MYCNT</name>
<reference evidence="9" key="3">
    <citation type="submission" date="2020-02" db="EMBL/GenBank/DDBJ databases">
        <authorList>
            <person name="Matsumoto Y."/>
            <person name="Motooka D."/>
            <person name="Nakamura S."/>
        </authorList>
    </citation>
    <scope>NUCLEOTIDE SEQUENCE</scope>
    <source>
        <strain evidence="9">JCM 18113</strain>
    </source>
</reference>
<dbReference type="Gene3D" id="2.102.10.10">
    <property type="entry name" value="Rieske [2Fe-2S] iron-sulphur domain"/>
    <property type="match status" value="1"/>
</dbReference>
<dbReference type="InterPro" id="IPR036922">
    <property type="entry name" value="Rieske_2Fe-2S_sf"/>
</dbReference>
<dbReference type="Proteomes" id="UP000192760">
    <property type="component" value="Unassembled WGS sequence"/>
</dbReference>
<dbReference type="GO" id="GO:0016705">
    <property type="term" value="F:oxidoreductase activity, acting on paired donors, with incorporation or reduction of molecular oxygen"/>
    <property type="evidence" value="ECO:0007669"/>
    <property type="project" value="UniProtKB-ARBA"/>
</dbReference>
<dbReference type="PRINTS" id="PR00090">
    <property type="entry name" value="RNGDIOXGNASE"/>
</dbReference>
<evidence type="ECO:0000313" key="12">
    <source>
        <dbReference type="Proteomes" id="UP000465812"/>
    </source>
</evidence>
<dbReference type="InterPro" id="IPR001663">
    <property type="entry name" value="Rng_hydr_dOase-A"/>
</dbReference>
<evidence type="ECO:0000256" key="6">
    <source>
        <dbReference type="ARBA" id="ARBA00023014"/>
    </source>
</evidence>
<dbReference type="GO" id="GO:0051537">
    <property type="term" value="F:2 iron, 2 sulfur cluster binding"/>
    <property type="evidence" value="ECO:0007669"/>
    <property type="project" value="UniProtKB-KW"/>
</dbReference>
<evidence type="ECO:0000313" key="10">
    <source>
        <dbReference type="EMBL" id="ORB02845.1"/>
    </source>
</evidence>
<sequence>MTDVQSRPFIPTGNEGAEQFQKPPEGSWTKSFGLDTGAVSFRDSYDPEFYRLEKEAVFKRSWLHLGRVEELPRKGSYFTRELTFLGWSILVVRGMDDQIRAFHNVCSHRGNKLVWDEHPKKEAKGTCRALACKYHGWRYGLDGEISYVHNAPEFFDLDPAKLALPKVNLEVWAGFIFINLAKEPTQSLREFLTPAVTKLETYPFHKMTQRYVFDSTIKSNWKLFMDAFQEVYHNPFVHGKLNDPNLPQTGVDKIPTMVPYFAAYGKHRLFTSGGPLANVKVRKARPADAMFGATFYGPLDVPDVGPLGDALNPGGIENWGLDSWKIYPNFDIITWGRNWFITYQYWPVDESTNRFVWTVNFVPPKNARERLAQEHCLITTREFLIQDANTLEATQQMVATGVRDDYYIGDQEVAVRHFHKVIQDDVEDYRRELQQKGTRA</sequence>
<evidence type="ECO:0000256" key="7">
    <source>
        <dbReference type="SAM" id="MobiDB-lite"/>
    </source>
</evidence>
<dbReference type="CDD" id="cd00680">
    <property type="entry name" value="RHO_alpha_C"/>
    <property type="match status" value="1"/>
</dbReference>
<dbReference type="InterPro" id="IPR015879">
    <property type="entry name" value="Ring_hydroxy_dOase_asu_C_dom"/>
</dbReference>
<evidence type="ECO:0000256" key="5">
    <source>
        <dbReference type="ARBA" id="ARBA00023004"/>
    </source>
</evidence>
<dbReference type="CDD" id="cd03469">
    <property type="entry name" value="Rieske_RO_Alpha_N"/>
    <property type="match status" value="1"/>
</dbReference>
<dbReference type="Gene3D" id="3.90.380.10">
    <property type="entry name" value="Naphthalene 1,2-dioxygenase Alpha Subunit, Chain A, domain 1"/>
    <property type="match status" value="1"/>
</dbReference>
<keyword evidence="6" id="KW-0411">Iron-sulfur</keyword>
<evidence type="ECO:0000256" key="2">
    <source>
        <dbReference type="ARBA" id="ARBA00022714"/>
    </source>
</evidence>
<proteinExistence type="predicted"/>
<gene>
    <name evidence="10" type="ORF">BST30_19225</name>
    <name evidence="9" type="ORF">MMAN_21630</name>
</gene>
<evidence type="ECO:0000256" key="1">
    <source>
        <dbReference type="ARBA" id="ARBA00001962"/>
    </source>
</evidence>
<dbReference type="GO" id="GO:0005506">
    <property type="term" value="F:iron ion binding"/>
    <property type="evidence" value="ECO:0007669"/>
    <property type="project" value="InterPro"/>
</dbReference>
<evidence type="ECO:0000259" key="8">
    <source>
        <dbReference type="PROSITE" id="PS51296"/>
    </source>
</evidence>
<dbReference type="EMBL" id="MVHW01000024">
    <property type="protein sequence ID" value="ORB02845.1"/>
    <property type="molecule type" value="Genomic_DNA"/>
</dbReference>
<keyword evidence="2" id="KW-0001">2Fe-2S</keyword>
<dbReference type="Proteomes" id="UP000465812">
    <property type="component" value="Chromosome"/>
</dbReference>
<evidence type="ECO:0000313" key="11">
    <source>
        <dbReference type="Proteomes" id="UP000192760"/>
    </source>
</evidence>
<dbReference type="SUPFAM" id="SSF55961">
    <property type="entry name" value="Bet v1-like"/>
    <property type="match status" value="1"/>
</dbReference>
<keyword evidence="5" id="KW-0408">Iron</keyword>
<keyword evidence="12" id="KW-1185">Reference proteome</keyword>
<keyword evidence="4" id="KW-0560">Oxidoreductase</keyword>
<reference evidence="10 11" key="1">
    <citation type="submission" date="2017-02" db="EMBL/GenBank/DDBJ databases">
        <title>The new phylogeny of genus Mycobacterium.</title>
        <authorList>
            <person name="Tortoli E."/>
            <person name="Trovato A."/>
            <person name="Cirillo D.M."/>
        </authorList>
    </citation>
    <scope>NUCLEOTIDE SEQUENCE [LARGE SCALE GENOMIC DNA]</scope>
    <source>
        <strain evidence="10 11">DSM 45255</strain>
    </source>
</reference>